<comment type="caution">
    <text evidence="2">The sequence shown here is derived from an EMBL/GenBank/DDBJ whole genome shotgun (WGS) entry which is preliminary data.</text>
</comment>
<name>A0A232EJB8_9HYME</name>
<evidence type="ECO:0000313" key="3">
    <source>
        <dbReference type="Proteomes" id="UP000215335"/>
    </source>
</evidence>
<organism evidence="2 3">
    <name type="scientific">Trichomalopsis sarcophagae</name>
    <dbReference type="NCBI Taxonomy" id="543379"/>
    <lineage>
        <taxon>Eukaryota</taxon>
        <taxon>Metazoa</taxon>
        <taxon>Ecdysozoa</taxon>
        <taxon>Arthropoda</taxon>
        <taxon>Hexapoda</taxon>
        <taxon>Insecta</taxon>
        <taxon>Pterygota</taxon>
        <taxon>Neoptera</taxon>
        <taxon>Endopterygota</taxon>
        <taxon>Hymenoptera</taxon>
        <taxon>Apocrita</taxon>
        <taxon>Proctotrupomorpha</taxon>
        <taxon>Chalcidoidea</taxon>
        <taxon>Pteromalidae</taxon>
        <taxon>Pteromalinae</taxon>
        <taxon>Trichomalopsis</taxon>
    </lineage>
</organism>
<feature type="region of interest" description="Disordered" evidence="1">
    <location>
        <begin position="1"/>
        <end position="50"/>
    </location>
</feature>
<evidence type="ECO:0000256" key="1">
    <source>
        <dbReference type="SAM" id="MobiDB-lite"/>
    </source>
</evidence>
<evidence type="ECO:0000313" key="2">
    <source>
        <dbReference type="EMBL" id="OXU18453.1"/>
    </source>
</evidence>
<dbReference type="EMBL" id="NNAY01004042">
    <property type="protein sequence ID" value="OXU18453.1"/>
    <property type="molecule type" value="Genomic_DNA"/>
</dbReference>
<accession>A0A232EJB8</accession>
<proteinExistence type="predicted"/>
<feature type="compositionally biased region" description="Basic and acidic residues" evidence="1">
    <location>
        <begin position="16"/>
        <end position="34"/>
    </location>
</feature>
<protein>
    <submittedName>
        <fullName evidence="2">Uncharacterized protein</fullName>
    </submittedName>
</protein>
<dbReference type="Proteomes" id="UP000215335">
    <property type="component" value="Unassembled WGS sequence"/>
</dbReference>
<dbReference type="AlphaFoldDB" id="A0A232EJB8"/>
<gene>
    <name evidence="2" type="ORF">TSAR_006704</name>
</gene>
<keyword evidence="3" id="KW-1185">Reference proteome</keyword>
<sequence length="138" mass="16301">MRRNDTSRHPSVCTCSKEERAEGIRNAHQLDRTEPPTQGSRSDKDPQLQPPAVHIFTHTHTYAFRHYKIGTRIKSVIRIILKLVKNGEECNKLTGFVENLMQIYSRSLQRRYFDCQNNDYYLATKEPIRFIRNSLFME</sequence>
<reference evidence="2 3" key="1">
    <citation type="journal article" date="2017" name="Curr. Biol.">
        <title>The Evolution of Venom by Co-option of Single-Copy Genes.</title>
        <authorList>
            <person name="Martinson E.O."/>
            <person name="Mrinalini"/>
            <person name="Kelkar Y.D."/>
            <person name="Chang C.H."/>
            <person name="Werren J.H."/>
        </authorList>
    </citation>
    <scope>NUCLEOTIDE SEQUENCE [LARGE SCALE GENOMIC DNA]</scope>
    <source>
        <strain evidence="2 3">Alberta</strain>
        <tissue evidence="2">Whole body</tissue>
    </source>
</reference>